<keyword evidence="5" id="KW-0411">Iron-sulfur</keyword>
<reference evidence="7 8" key="1">
    <citation type="submission" date="2016-04" db="EMBL/GenBank/DDBJ databases">
        <title>Draft genome sequence of freshwater magnetotactic bacteria Magnetospirillum marisnigri SP-1 and Magnetospirillum moscoviense BB-1.</title>
        <authorList>
            <person name="Koziaeva V."/>
            <person name="Dziuba M.V."/>
            <person name="Ivanov T.M."/>
            <person name="Kuznetsov B."/>
            <person name="Grouzdev D.S."/>
        </authorList>
    </citation>
    <scope>NUCLEOTIDE SEQUENCE [LARGE SCALE GENOMIC DNA]</scope>
    <source>
        <strain evidence="7 8">BB-1</strain>
    </source>
</reference>
<sequence>MMEVYSQLKFLRFRDRLDAVAEGRVPAPVHVRIKPINRCNHDCWYCAYRNSNLHLGEDMDEKDTIPTPKLFEIADDIVAMGVKAVTFSGGGEPLLHKALPETIDRLAQGGVSVATLTNGVNLKGRVAEALARHATWVRVSIDAWDNESYTASRSARPGDFDRVMDNMRAFKASGTKCVLGVSLIIDQVNHTHVAELAARFKELGADHVKLAGAVTANDAAEHNAYHERFAAETARQIAQAQHLADDRFQVLNHVHRMAESFDKPYHSCPFVRFLTVIGADQTVYLCQDKAYTQSGKLGSIKDRSFKDFWFSDDNKRALEAVDPSVHCRHHCVAHGKNLALVDYMSQDLGHTVFV</sequence>
<dbReference type="InterPro" id="IPR007197">
    <property type="entry name" value="rSAM"/>
</dbReference>
<dbReference type="Gene3D" id="3.20.20.70">
    <property type="entry name" value="Aldolase class I"/>
    <property type="match status" value="1"/>
</dbReference>
<dbReference type="PANTHER" id="PTHR11228">
    <property type="entry name" value="RADICAL SAM DOMAIN PROTEIN"/>
    <property type="match status" value="1"/>
</dbReference>
<feature type="domain" description="Radical SAM core" evidence="6">
    <location>
        <begin position="23"/>
        <end position="247"/>
    </location>
</feature>
<dbReference type="InterPro" id="IPR013785">
    <property type="entry name" value="Aldolase_TIM"/>
</dbReference>
<keyword evidence="3" id="KW-0479">Metal-binding</keyword>
<dbReference type="Pfam" id="PF04055">
    <property type="entry name" value="Radical_SAM"/>
    <property type="match status" value="1"/>
</dbReference>
<evidence type="ECO:0000256" key="2">
    <source>
        <dbReference type="ARBA" id="ARBA00022691"/>
    </source>
</evidence>
<proteinExistence type="predicted"/>
<dbReference type="EMBL" id="LWQU01000185">
    <property type="protein sequence ID" value="OAN45390.1"/>
    <property type="molecule type" value="Genomic_DNA"/>
</dbReference>
<dbReference type="PROSITE" id="PS51918">
    <property type="entry name" value="RADICAL_SAM"/>
    <property type="match status" value="1"/>
</dbReference>
<dbReference type="PANTHER" id="PTHR11228:SF7">
    <property type="entry name" value="PQQA PEPTIDE CYCLASE"/>
    <property type="match status" value="1"/>
</dbReference>
<evidence type="ECO:0000256" key="3">
    <source>
        <dbReference type="ARBA" id="ARBA00022723"/>
    </source>
</evidence>
<keyword evidence="4" id="KW-0408">Iron</keyword>
<keyword evidence="8" id="KW-1185">Reference proteome</keyword>
<dbReference type="STRING" id="1437059.A6A05_04525"/>
<evidence type="ECO:0000256" key="4">
    <source>
        <dbReference type="ARBA" id="ARBA00023004"/>
    </source>
</evidence>
<dbReference type="SFLD" id="SFLDG01386">
    <property type="entry name" value="main_SPASM_domain-containing"/>
    <property type="match status" value="1"/>
</dbReference>
<dbReference type="InterPro" id="IPR058240">
    <property type="entry name" value="rSAM_sf"/>
</dbReference>
<name>A0A178M9F5_9PROT</name>
<dbReference type="AlphaFoldDB" id="A0A178M9F5"/>
<dbReference type="GO" id="GO:0046872">
    <property type="term" value="F:metal ion binding"/>
    <property type="evidence" value="ECO:0007669"/>
    <property type="project" value="UniProtKB-KW"/>
</dbReference>
<dbReference type="OrthoDB" id="5288924at2"/>
<dbReference type="CDD" id="cd01335">
    <property type="entry name" value="Radical_SAM"/>
    <property type="match status" value="1"/>
</dbReference>
<dbReference type="SUPFAM" id="SSF102114">
    <property type="entry name" value="Radical SAM enzymes"/>
    <property type="match status" value="1"/>
</dbReference>
<keyword evidence="2" id="KW-0949">S-adenosyl-L-methionine</keyword>
<dbReference type="InterPro" id="IPR050377">
    <property type="entry name" value="Radical_SAM_PqqE_MftC-like"/>
</dbReference>
<organism evidence="7 8">
    <name type="scientific">Magnetospirillum moscoviense</name>
    <dbReference type="NCBI Taxonomy" id="1437059"/>
    <lineage>
        <taxon>Bacteria</taxon>
        <taxon>Pseudomonadati</taxon>
        <taxon>Pseudomonadota</taxon>
        <taxon>Alphaproteobacteria</taxon>
        <taxon>Rhodospirillales</taxon>
        <taxon>Rhodospirillaceae</taxon>
        <taxon>Magnetospirillum</taxon>
    </lineage>
</organism>
<comment type="cofactor">
    <cofactor evidence="1">
        <name>[4Fe-4S] cluster</name>
        <dbReference type="ChEBI" id="CHEBI:49883"/>
    </cofactor>
</comment>
<protein>
    <submittedName>
        <fullName evidence="7">Radical SAM protein</fullName>
    </submittedName>
</protein>
<evidence type="ECO:0000313" key="7">
    <source>
        <dbReference type="EMBL" id="OAN45390.1"/>
    </source>
</evidence>
<evidence type="ECO:0000259" key="6">
    <source>
        <dbReference type="PROSITE" id="PS51918"/>
    </source>
</evidence>
<dbReference type="GO" id="GO:0003824">
    <property type="term" value="F:catalytic activity"/>
    <property type="evidence" value="ECO:0007669"/>
    <property type="project" value="InterPro"/>
</dbReference>
<comment type="caution">
    <text evidence="7">The sequence shown here is derived from an EMBL/GenBank/DDBJ whole genome shotgun (WGS) entry which is preliminary data.</text>
</comment>
<accession>A0A178M9F5</accession>
<gene>
    <name evidence="7" type="ORF">A6A05_04525</name>
</gene>
<dbReference type="Proteomes" id="UP000078543">
    <property type="component" value="Unassembled WGS sequence"/>
</dbReference>
<dbReference type="CDD" id="cd21109">
    <property type="entry name" value="SPASM"/>
    <property type="match status" value="1"/>
</dbReference>
<evidence type="ECO:0000256" key="1">
    <source>
        <dbReference type="ARBA" id="ARBA00001966"/>
    </source>
</evidence>
<evidence type="ECO:0000313" key="8">
    <source>
        <dbReference type="Proteomes" id="UP000078543"/>
    </source>
</evidence>
<dbReference type="SFLD" id="SFLDG01067">
    <property type="entry name" value="SPASM/twitch_domain_containing"/>
    <property type="match status" value="1"/>
</dbReference>
<dbReference type="GO" id="GO:0051536">
    <property type="term" value="F:iron-sulfur cluster binding"/>
    <property type="evidence" value="ECO:0007669"/>
    <property type="project" value="UniProtKB-KW"/>
</dbReference>
<dbReference type="SFLD" id="SFLDS00029">
    <property type="entry name" value="Radical_SAM"/>
    <property type="match status" value="1"/>
</dbReference>
<evidence type="ECO:0000256" key="5">
    <source>
        <dbReference type="ARBA" id="ARBA00023014"/>
    </source>
</evidence>